<feature type="transmembrane region" description="Helical" evidence="1">
    <location>
        <begin position="70"/>
        <end position="93"/>
    </location>
</feature>
<proteinExistence type="predicted"/>
<feature type="transmembrane region" description="Helical" evidence="1">
    <location>
        <begin position="230"/>
        <end position="250"/>
    </location>
</feature>
<feature type="transmembrane region" description="Helical" evidence="1">
    <location>
        <begin position="31"/>
        <end position="50"/>
    </location>
</feature>
<feature type="transmembrane region" description="Helical" evidence="1">
    <location>
        <begin position="262"/>
        <end position="280"/>
    </location>
</feature>
<feature type="transmembrane region" description="Helical" evidence="1">
    <location>
        <begin position="204"/>
        <end position="224"/>
    </location>
</feature>
<dbReference type="EMBL" id="CP029077">
    <property type="protein sequence ID" value="QED23179.1"/>
    <property type="molecule type" value="Genomic_DNA"/>
</dbReference>
<gene>
    <name evidence="2" type="ORF">Deia_00375</name>
</gene>
<feature type="transmembrane region" description="Helical" evidence="1">
    <location>
        <begin position="392"/>
        <end position="407"/>
    </location>
</feature>
<feature type="transmembrane region" description="Helical" evidence="1">
    <location>
        <begin position="122"/>
        <end position="141"/>
    </location>
</feature>
<evidence type="ECO:0000313" key="2">
    <source>
        <dbReference type="EMBL" id="QED23179.1"/>
    </source>
</evidence>
<keyword evidence="1" id="KW-0812">Transmembrane</keyword>
<evidence type="ECO:0000256" key="1">
    <source>
        <dbReference type="SAM" id="Phobius"/>
    </source>
</evidence>
<feature type="transmembrane region" description="Helical" evidence="1">
    <location>
        <begin position="504"/>
        <end position="522"/>
    </location>
</feature>
<keyword evidence="1" id="KW-1133">Transmembrane helix</keyword>
<evidence type="ECO:0000313" key="3">
    <source>
        <dbReference type="Proteomes" id="UP000321934"/>
    </source>
</evidence>
<feature type="transmembrane region" description="Helical" evidence="1">
    <location>
        <begin position="352"/>
        <end position="372"/>
    </location>
</feature>
<feature type="transmembrane region" description="Helical" evidence="1">
    <location>
        <begin position="446"/>
        <end position="469"/>
    </location>
</feature>
<feature type="transmembrane region" description="Helical" evidence="1">
    <location>
        <begin position="413"/>
        <end position="434"/>
    </location>
</feature>
<keyword evidence="1" id="KW-0472">Membrane</keyword>
<accession>A0A5B8XCS3</accession>
<dbReference type="RefSeq" id="WP_146820469.1">
    <property type="nucleotide sequence ID" value="NZ_CP029077.1"/>
</dbReference>
<feature type="transmembrane region" description="Helical" evidence="1">
    <location>
        <begin position="6"/>
        <end position="24"/>
    </location>
</feature>
<sequence>MLRIPIIAYIFLYFTAWFIDLFITSKSIAKISRFCLIGISCVYSIAHLLIISNEKYFIDIQTPFALQTGFLLTSNSTMPLSILAIIMGCYVMFREMQSARTFKFAILQLCALYSVNFTSSNFGIEMCVTLYFISHVSIFINKIKNQKNVNRSLICAMLSYFCISYGMSYSSSLILLGLLIYSGMMPFSLRYLSLDEEETMNVSTLNSIDAFFMLSVIVAFINCSNLNQKILNYGVTVPLLGFFIMCYGFYNAISDSVRVKSSFHISTLLIGLLVAILGVVPNEYNLQDIVWYIMPMFFASFALSVNRVMIGFGTPRYTSDRNNEIILLSILSGAPIISHQCAKYHITVIMKYFGILTIFGQVFFSILLLKSINSFKNMIKNTDQRHVLNEKITIYTSLILLIASGIKDLSLSYYAFVINTISFFIILILCYLLFPKITLKERKDKIAKFISRFINSIIAIYDMTIMYISSLVKNIKHLMEDDVSLFKLVIRDLNSENISVKRQSSVIMIFIILGFALMIKIFS</sequence>
<keyword evidence="3" id="KW-1185">Reference proteome</keyword>
<feature type="transmembrane region" description="Helical" evidence="1">
    <location>
        <begin position="292"/>
        <end position="313"/>
    </location>
</feature>
<protein>
    <submittedName>
        <fullName evidence="2">Uncharacterized protein</fullName>
    </submittedName>
</protein>
<organism evidence="2 3">
    <name type="scientific">Candidatus Deianiraea vastatrix</name>
    <dbReference type="NCBI Taxonomy" id="2163644"/>
    <lineage>
        <taxon>Bacteria</taxon>
        <taxon>Pseudomonadati</taxon>
        <taxon>Pseudomonadota</taxon>
        <taxon>Alphaproteobacteria</taxon>
        <taxon>Rickettsiales</taxon>
        <taxon>Candidatus Deianiraeaceae</taxon>
        <taxon>Candidatus Deianiraea</taxon>
    </lineage>
</organism>
<dbReference type="AlphaFoldDB" id="A0A5B8XCS3"/>
<name>A0A5B8XCS3_9RICK</name>
<dbReference type="Proteomes" id="UP000321934">
    <property type="component" value="Chromosome"/>
</dbReference>
<reference evidence="2 3" key="1">
    <citation type="journal article" date="2019" name="ISME J.">
        <title>Deianiraea, an extracellular bacterium associated with the ciliate Paramecium, suggests an alternative scenario for the evolution of Rickettsiales.</title>
        <authorList>
            <person name="Castelli M."/>
            <person name="Sabaneyeva E."/>
            <person name="Lanzoni O."/>
            <person name="Lebedeva N."/>
            <person name="Floriano A.M."/>
            <person name="Gaiarsa S."/>
            <person name="Benken K."/>
            <person name="Modeo L."/>
            <person name="Bandi C."/>
            <person name="Potekhin A."/>
            <person name="Sassera D."/>
            <person name="Petroni G."/>
        </authorList>
    </citation>
    <scope>NUCLEOTIDE SEQUENCE [LARGE SCALE GENOMIC DNA]</scope>
    <source>
        <strain evidence="2">CyL4-1</strain>
    </source>
</reference>